<accession>A0AAD7W1R4</accession>
<dbReference type="AlphaFoldDB" id="A0AAD7W1R4"/>
<dbReference type="CDD" id="cd13249">
    <property type="entry name" value="PH_rhotekin2"/>
    <property type="match status" value="1"/>
</dbReference>
<evidence type="ECO:0000256" key="2">
    <source>
        <dbReference type="SAM" id="MobiDB-lite"/>
    </source>
</evidence>
<dbReference type="SMART" id="SM00742">
    <property type="entry name" value="Hr1"/>
    <property type="match status" value="1"/>
</dbReference>
<dbReference type="GO" id="GO:0030097">
    <property type="term" value="P:hemopoiesis"/>
    <property type="evidence" value="ECO:0007669"/>
    <property type="project" value="TreeGrafter"/>
</dbReference>
<keyword evidence="6" id="KW-1185">Reference proteome</keyword>
<evidence type="ECO:0000313" key="6">
    <source>
        <dbReference type="Proteomes" id="UP001221898"/>
    </source>
</evidence>
<reference evidence="5" key="1">
    <citation type="journal article" date="2023" name="Science">
        <title>Genome structures resolve the early diversification of teleost fishes.</title>
        <authorList>
            <person name="Parey E."/>
            <person name="Louis A."/>
            <person name="Montfort J."/>
            <person name="Bouchez O."/>
            <person name="Roques C."/>
            <person name="Iampietro C."/>
            <person name="Lluch J."/>
            <person name="Castinel A."/>
            <person name="Donnadieu C."/>
            <person name="Desvignes T."/>
            <person name="Floi Bucao C."/>
            <person name="Jouanno E."/>
            <person name="Wen M."/>
            <person name="Mejri S."/>
            <person name="Dirks R."/>
            <person name="Jansen H."/>
            <person name="Henkel C."/>
            <person name="Chen W.J."/>
            <person name="Zahm M."/>
            <person name="Cabau C."/>
            <person name="Klopp C."/>
            <person name="Thompson A.W."/>
            <person name="Robinson-Rechavi M."/>
            <person name="Braasch I."/>
            <person name="Lecointre G."/>
            <person name="Bobe J."/>
            <person name="Postlethwait J.H."/>
            <person name="Berthelot C."/>
            <person name="Roest Crollius H."/>
            <person name="Guiguen Y."/>
        </authorList>
    </citation>
    <scope>NUCLEOTIDE SEQUENCE</scope>
    <source>
        <strain evidence="5">NC1722</strain>
    </source>
</reference>
<dbReference type="Pfam" id="PF08174">
    <property type="entry name" value="Anillin"/>
    <property type="match status" value="1"/>
</dbReference>
<gene>
    <name evidence="5" type="ORF">AAFF_G00280210</name>
</gene>
<evidence type="ECO:0008006" key="7">
    <source>
        <dbReference type="Google" id="ProtNLM"/>
    </source>
</evidence>
<name>A0AAD7W1R4_9TELE</name>
<feature type="compositionally biased region" description="Low complexity" evidence="2">
    <location>
        <begin position="550"/>
        <end position="567"/>
    </location>
</feature>
<feature type="compositionally biased region" description="Low complexity" evidence="2">
    <location>
        <begin position="583"/>
        <end position="640"/>
    </location>
</feature>
<feature type="compositionally biased region" description="Polar residues" evidence="2">
    <location>
        <begin position="520"/>
        <end position="537"/>
    </location>
</feature>
<dbReference type="InterPro" id="IPR001849">
    <property type="entry name" value="PH_domain"/>
</dbReference>
<sequence length="740" mass="81546">MAGMDLTRDIQNFRRNERTRATVSSCSSLGMEIKRKKIRESTLLLPNEDSNIQEKIDFEIRMQEGAYKLLVASTKRDQILNASKSLLTCNTRIKAYMKELQKRKEDQDAKFTSMRRLSDMVSKDRVPCKGKVALSGLRIPLMWKDSDHFSNKGSSRRVAVFCLMKMGVEVFDTEMVVVDKSATDICFEGLKIFAEARPQFEMTLELYSCVVEEDTSLVNTPRKLAKRLRNSLGKASGKKLCPLLEAGDPESFLQSNPISPAAKFHLLAYTTLGLAQAEGSFQSHSLIVVQNAECSSWLPLYGNLCCRLVAQPDCMTQNMMSGFLNQQQSVGGVVRYCPLYCALRGGTLACYYSPEEIQAKVEPALVIPVNKETRIRAMDKDRRKGSNSLTIINPVAGEAGVTGVTHVLIAQSREELEAWMEAFWQHLYDQVEWQHCCRELMKIEMTSPRKPPLFQTRHADSVYNDLSIGSPGKFESLTDIIHNKIEETGGRFLIGQEEETEAPDWAALFGGSRPLVVQKSVVSPSRDSGQPSPNSNGTKKRRAPPPPSDKQPYSPTSNSAPYAPANNSALYAPANNSAPYAPANNSAPYVPASNSSPYIPASNSAPYAPANNSAPYAPANNSAPYAPANNSAPYAPGSSSGRQRDKENRRKPGSRTGRPSLDAKFSAIIQQLQKNPGLAHKPPSVRPATQRTSPPRPPRNPKPQCLPHATNAGPSERRSTPKPGDTPPHSAVRINPEHFK</sequence>
<evidence type="ECO:0000256" key="1">
    <source>
        <dbReference type="PROSITE-ProRule" id="PRU01207"/>
    </source>
</evidence>
<feature type="domain" description="PH" evidence="3">
    <location>
        <begin position="317"/>
        <end position="428"/>
    </location>
</feature>
<dbReference type="PANTHER" id="PTHR21538">
    <property type="entry name" value="ANILLIN/RHOTEKIN RTKN"/>
    <property type="match status" value="1"/>
</dbReference>
<feature type="region of interest" description="Disordered" evidence="2">
    <location>
        <begin position="520"/>
        <end position="567"/>
    </location>
</feature>
<comment type="caution">
    <text evidence="5">The sequence shown here is derived from an EMBL/GenBank/DDBJ whole genome shotgun (WGS) entry which is preliminary data.</text>
</comment>
<dbReference type="Gene3D" id="2.30.29.30">
    <property type="entry name" value="Pleckstrin-homology domain (PH domain)/Phosphotyrosine-binding domain (PTB)"/>
    <property type="match status" value="1"/>
</dbReference>
<organism evidence="5 6">
    <name type="scientific">Aldrovandia affinis</name>
    <dbReference type="NCBI Taxonomy" id="143900"/>
    <lineage>
        <taxon>Eukaryota</taxon>
        <taxon>Metazoa</taxon>
        <taxon>Chordata</taxon>
        <taxon>Craniata</taxon>
        <taxon>Vertebrata</taxon>
        <taxon>Euteleostomi</taxon>
        <taxon>Actinopterygii</taxon>
        <taxon>Neopterygii</taxon>
        <taxon>Teleostei</taxon>
        <taxon>Notacanthiformes</taxon>
        <taxon>Halosauridae</taxon>
        <taxon>Aldrovandia</taxon>
    </lineage>
</organism>
<evidence type="ECO:0000259" key="4">
    <source>
        <dbReference type="PROSITE" id="PS51860"/>
    </source>
</evidence>
<evidence type="ECO:0000313" key="5">
    <source>
        <dbReference type="EMBL" id="KAJ8372692.1"/>
    </source>
</evidence>
<dbReference type="GO" id="GO:0008284">
    <property type="term" value="P:positive regulation of cell population proliferation"/>
    <property type="evidence" value="ECO:0007669"/>
    <property type="project" value="TreeGrafter"/>
</dbReference>
<feature type="domain" description="REM-1" evidence="4">
    <location>
        <begin position="33"/>
        <end position="109"/>
    </location>
</feature>
<dbReference type="InterPro" id="IPR011993">
    <property type="entry name" value="PH-like_dom_sf"/>
</dbReference>
<dbReference type="InterPro" id="IPR011072">
    <property type="entry name" value="HR1_rho-bd"/>
</dbReference>
<evidence type="ECO:0000259" key="3">
    <source>
        <dbReference type="PROSITE" id="PS50003"/>
    </source>
</evidence>
<dbReference type="InterPro" id="IPR012966">
    <property type="entry name" value="AHD"/>
</dbReference>
<dbReference type="PANTHER" id="PTHR21538:SF21">
    <property type="entry name" value="RHOTEKIN-2"/>
    <property type="match status" value="1"/>
</dbReference>
<protein>
    <recommendedName>
        <fullName evidence="7">Rhotekin</fullName>
    </recommendedName>
</protein>
<proteinExistence type="predicted"/>
<dbReference type="SMART" id="SM00233">
    <property type="entry name" value="PH"/>
    <property type="match status" value="1"/>
</dbReference>
<dbReference type="PROSITE" id="PS51860">
    <property type="entry name" value="REM_1"/>
    <property type="match status" value="1"/>
</dbReference>
<dbReference type="EMBL" id="JAINUG010000390">
    <property type="protein sequence ID" value="KAJ8372692.1"/>
    <property type="molecule type" value="Genomic_DNA"/>
</dbReference>
<keyword evidence="1" id="KW-0175">Coiled coil</keyword>
<feature type="region of interest" description="Disordered" evidence="2">
    <location>
        <begin position="583"/>
        <end position="740"/>
    </location>
</feature>
<dbReference type="InterPro" id="IPR051364">
    <property type="entry name" value="Cytokinesis/Rho-signaling"/>
</dbReference>
<dbReference type="GO" id="GO:0007165">
    <property type="term" value="P:signal transduction"/>
    <property type="evidence" value="ECO:0007669"/>
    <property type="project" value="InterPro"/>
</dbReference>
<dbReference type="PROSITE" id="PS50003">
    <property type="entry name" value="PH_DOMAIN"/>
    <property type="match status" value="1"/>
</dbReference>
<dbReference type="Proteomes" id="UP001221898">
    <property type="component" value="Unassembled WGS sequence"/>
</dbReference>
<dbReference type="SUPFAM" id="SSF50729">
    <property type="entry name" value="PH domain-like"/>
    <property type="match status" value="1"/>
</dbReference>